<dbReference type="PROSITE" id="PS50975">
    <property type="entry name" value="ATP_GRASP"/>
    <property type="match status" value="1"/>
</dbReference>
<dbReference type="EMBL" id="WKKY01000058">
    <property type="protein sequence ID" value="MSE20397.1"/>
    <property type="molecule type" value="Genomic_DNA"/>
</dbReference>
<keyword evidence="3" id="KW-0436">Ligase</keyword>
<proteinExistence type="predicted"/>
<reference evidence="10 11" key="1">
    <citation type="submission" date="2019-11" db="EMBL/GenBank/DDBJ databases">
        <title>Draft Genome Sequence of Plant Growth-Promoting Rhizosphere-Associated Bacteria.</title>
        <authorList>
            <person name="Vasilyev I.Y."/>
            <person name="Radchenko V."/>
            <person name="Ilnitskaya E.V."/>
        </authorList>
    </citation>
    <scope>NUCLEOTIDE SEQUENCE [LARGE SCALE GENOMIC DNA]</scope>
    <source>
        <strain evidence="10 11">VRA_07sq_f</strain>
    </source>
</reference>
<accession>A0A844EB37</accession>
<comment type="caution">
    <text evidence="10">The sequence shown here is derived from an EMBL/GenBank/DDBJ whole genome shotgun (WGS) entry which is preliminary data.</text>
</comment>
<evidence type="ECO:0000256" key="2">
    <source>
        <dbReference type="ARBA" id="ARBA00001946"/>
    </source>
</evidence>
<evidence type="ECO:0000256" key="8">
    <source>
        <dbReference type="PROSITE-ProRule" id="PRU00409"/>
    </source>
</evidence>
<evidence type="ECO:0000259" key="9">
    <source>
        <dbReference type="PROSITE" id="PS50975"/>
    </source>
</evidence>
<dbReference type="InterPro" id="IPR013815">
    <property type="entry name" value="ATP_grasp_subdomain_1"/>
</dbReference>
<dbReference type="PANTHER" id="PTHR11609:SF5">
    <property type="entry name" value="PHOSPHORIBOSYLAMINOIMIDAZOLE CARBOXYLASE"/>
    <property type="match status" value="1"/>
</dbReference>
<dbReference type="GO" id="GO:0005524">
    <property type="term" value="F:ATP binding"/>
    <property type="evidence" value="ECO:0007669"/>
    <property type="project" value="UniProtKB-UniRule"/>
</dbReference>
<dbReference type="InterPro" id="IPR054350">
    <property type="entry name" value="PurT/PurK_preATP-grasp"/>
</dbReference>
<gene>
    <name evidence="10" type="ORF">GKC44_03825</name>
</gene>
<comment type="cofactor">
    <cofactor evidence="1">
        <name>Mn(2+)</name>
        <dbReference type="ChEBI" id="CHEBI:29035"/>
    </cofactor>
</comment>
<evidence type="ECO:0000256" key="1">
    <source>
        <dbReference type="ARBA" id="ARBA00001936"/>
    </source>
</evidence>
<sequence>MSNSSIKTILPPATIGIVGGGQLGQMMALIAKSMGYHVGILDPTPEAPAGQVADFQIVAEYDDVDSLMKLAEQSDVLTYEFENVDENSLLKANKVAELPQGVNLLHITGQRLNEKNFLKDCGIPVTKFAAVSDEASLKRAVEEVGYPAILKTVS</sequence>
<evidence type="ECO:0000313" key="11">
    <source>
        <dbReference type="Proteomes" id="UP000491237"/>
    </source>
</evidence>
<dbReference type="GO" id="GO:0006164">
    <property type="term" value="P:purine nucleotide biosynthetic process"/>
    <property type="evidence" value="ECO:0007669"/>
    <property type="project" value="UniProtKB-KW"/>
</dbReference>
<keyword evidence="4 8" id="KW-0547">Nucleotide-binding</keyword>
<dbReference type="InterPro" id="IPR011761">
    <property type="entry name" value="ATP-grasp"/>
</dbReference>
<comment type="cofactor">
    <cofactor evidence="2">
        <name>Mg(2+)</name>
        <dbReference type="ChEBI" id="CHEBI:18420"/>
    </cofactor>
</comment>
<protein>
    <submittedName>
        <fullName evidence="10">5-(Carboxyamino)imidazole ribonucleotide synthase</fullName>
    </submittedName>
</protein>
<keyword evidence="7" id="KW-0464">Manganese</keyword>
<dbReference type="InterPro" id="IPR016185">
    <property type="entry name" value="PreATP-grasp_dom_sf"/>
</dbReference>
<name>A0A844EB37_9LACO</name>
<dbReference type="Pfam" id="PF22660">
    <property type="entry name" value="RS_preATP-grasp-like"/>
    <property type="match status" value="1"/>
</dbReference>
<dbReference type="FunFam" id="3.40.50.20:FF:000016">
    <property type="entry name" value="N5-carboxyaminoimidazole ribonucleotide synthase"/>
    <property type="match status" value="1"/>
</dbReference>
<evidence type="ECO:0000313" key="10">
    <source>
        <dbReference type="EMBL" id="MSE20397.1"/>
    </source>
</evidence>
<feature type="non-terminal residue" evidence="10">
    <location>
        <position position="154"/>
    </location>
</feature>
<dbReference type="GO" id="GO:0016874">
    <property type="term" value="F:ligase activity"/>
    <property type="evidence" value="ECO:0007669"/>
    <property type="project" value="UniProtKB-KW"/>
</dbReference>
<evidence type="ECO:0000256" key="5">
    <source>
        <dbReference type="ARBA" id="ARBA00022755"/>
    </source>
</evidence>
<dbReference type="PANTHER" id="PTHR11609">
    <property type="entry name" value="PURINE BIOSYNTHESIS PROTEIN 6/7, PUR6/7"/>
    <property type="match status" value="1"/>
</dbReference>
<evidence type="ECO:0000256" key="3">
    <source>
        <dbReference type="ARBA" id="ARBA00022598"/>
    </source>
</evidence>
<keyword evidence="5" id="KW-0658">Purine biosynthesis</keyword>
<organism evidence="10 11">
    <name type="scientific">Lentilactobacillus parabuchneri</name>
    <dbReference type="NCBI Taxonomy" id="152331"/>
    <lineage>
        <taxon>Bacteria</taxon>
        <taxon>Bacillati</taxon>
        <taxon>Bacillota</taxon>
        <taxon>Bacilli</taxon>
        <taxon>Lactobacillales</taxon>
        <taxon>Lactobacillaceae</taxon>
        <taxon>Lentilactobacillus</taxon>
    </lineage>
</organism>
<evidence type="ECO:0000256" key="7">
    <source>
        <dbReference type="ARBA" id="ARBA00023211"/>
    </source>
</evidence>
<feature type="domain" description="ATP-grasp" evidence="9">
    <location>
        <begin position="115"/>
        <end position="151"/>
    </location>
</feature>
<dbReference type="GO" id="GO:0005829">
    <property type="term" value="C:cytosol"/>
    <property type="evidence" value="ECO:0007669"/>
    <property type="project" value="TreeGrafter"/>
</dbReference>
<evidence type="ECO:0000256" key="6">
    <source>
        <dbReference type="ARBA" id="ARBA00022840"/>
    </source>
</evidence>
<dbReference type="Gene3D" id="3.30.1490.20">
    <property type="entry name" value="ATP-grasp fold, A domain"/>
    <property type="match status" value="1"/>
</dbReference>
<dbReference type="SUPFAM" id="SSF56059">
    <property type="entry name" value="Glutathione synthetase ATP-binding domain-like"/>
    <property type="match status" value="1"/>
</dbReference>
<dbReference type="Proteomes" id="UP000491237">
    <property type="component" value="Unassembled WGS sequence"/>
</dbReference>
<dbReference type="Gene3D" id="3.40.50.20">
    <property type="match status" value="1"/>
</dbReference>
<evidence type="ECO:0000256" key="4">
    <source>
        <dbReference type="ARBA" id="ARBA00022741"/>
    </source>
</evidence>
<keyword evidence="6 8" id="KW-0067">ATP-binding</keyword>
<dbReference type="SUPFAM" id="SSF52440">
    <property type="entry name" value="PreATP-grasp domain"/>
    <property type="match status" value="1"/>
</dbReference>
<dbReference type="AlphaFoldDB" id="A0A844EB37"/>
<dbReference type="GO" id="GO:0046872">
    <property type="term" value="F:metal ion binding"/>
    <property type="evidence" value="ECO:0007669"/>
    <property type="project" value="InterPro"/>
</dbReference>